<sequence>MVKVLERPPAELPDPGPGKVLHTWPPHARYMSDPLYYDTLGRDPFDQVKFWKLSDPAVRAEELEKILKEHLDHGKEYTDEHTEDEHRRQMMFTAAAKGAEDVLRALIKTGTKAHPEAKANEDQSCVPIFAAANHGHLGSVKLLIEEAGVSVEAKNEMGETPLLTAALAGEIEIVRYLLGEGADPRVRINPESEITQEYTPGQWAAANALELAASQGHMDIVKLLLEHPFYGSTRKRKNRDGEEDGIWVTPLALQGAAASRNFDMLKLLLERGAYPVEDDDGVTKGERLNNEREAIKGALPEAARLGDLETLKTLLSYFYPTDQQGNLKPFDLPENLHQDFVDGVFNTAMFDQPEKFEFLYSFDLKEPPKRSLNKLPEGMKLNLPRLLEIAAEHSALGMAKLLINKYNVDPNDMRRPPATTPLYTAASNKQTDMARYLLENHKIDLHKGHGRFITGPTPLWVAISIHAGDAAILLLQHGGPIEHIDDDLLDIDKPTKAVLVETATTRAPVRLIAEANAKERPLKNDRASRSSLLELDPETDKEWMKKLQQRKSDAELLEEEEESVDFGGNRFFRDLNREEEERLGHPKAEDEEDPKRRNPEFPTNKQREDEMHDTDWEPGLIFHDPEKDSAGAEVTS</sequence>
<dbReference type="EMBL" id="ML991823">
    <property type="protein sequence ID" value="KAF2231774.1"/>
    <property type="molecule type" value="Genomic_DNA"/>
</dbReference>
<dbReference type="PROSITE" id="PS50297">
    <property type="entry name" value="ANK_REP_REGION"/>
    <property type="match status" value="1"/>
</dbReference>
<dbReference type="PANTHER" id="PTHR24198:SF165">
    <property type="entry name" value="ANKYRIN REPEAT-CONTAINING PROTEIN-RELATED"/>
    <property type="match status" value="1"/>
</dbReference>
<evidence type="ECO:0000256" key="1">
    <source>
        <dbReference type="ARBA" id="ARBA00022737"/>
    </source>
</evidence>
<evidence type="ECO:0000313" key="6">
    <source>
        <dbReference type="Proteomes" id="UP000800092"/>
    </source>
</evidence>
<dbReference type="GO" id="GO:0005737">
    <property type="term" value="C:cytoplasm"/>
    <property type="evidence" value="ECO:0007669"/>
    <property type="project" value="TreeGrafter"/>
</dbReference>
<dbReference type="Gene3D" id="1.25.40.20">
    <property type="entry name" value="Ankyrin repeat-containing domain"/>
    <property type="match status" value="3"/>
</dbReference>
<proteinExistence type="predicted"/>
<dbReference type="InterPro" id="IPR002110">
    <property type="entry name" value="Ankyrin_rpt"/>
</dbReference>
<evidence type="ECO:0000256" key="3">
    <source>
        <dbReference type="PROSITE-ProRule" id="PRU00023"/>
    </source>
</evidence>
<name>A0A6A6H125_VIRVR</name>
<keyword evidence="1" id="KW-0677">Repeat</keyword>
<dbReference type="Pfam" id="PF12796">
    <property type="entry name" value="Ank_2"/>
    <property type="match status" value="2"/>
</dbReference>
<dbReference type="SMART" id="SM00248">
    <property type="entry name" value="ANK"/>
    <property type="match status" value="8"/>
</dbReference>
<dbReference type="InterPro" id="IPR036770">
    <property type="entry name" value="Ankyrin_rpt-contain_sf"/>
</dbReference>
<dbReference type="Proteomes" id="UP000800092">
    <property type="component" value="Unassembled WGS sequence"/>
</dbReference>
<dbReference type="PROSITE" id="PS50088">
    <property type="entry name" value="ANK_REPEAT"/>
    <property type="match status" value="1"/>
</dbReference>
<dbReference type="SUPFAM" id="SSF48403">
    <property type="entry name" value="Ankyrin repeat"/>
    <property type="match status" value="1"/>
</dbReference>
<dbReference type="PANTHER" id="PTHR24198">
    <property type="entry name" value="ANKYRIN REPEAT AND PROTEIN KINASE DOMAIN-CONTAINING PROTEIN"/>
    <property type="match status" value="1"/>
</dbReference>
<reference evidence="5" key="1">
    <citation type="journal article" date="2020" name="Stud. Mycol.">
        <title>101 Dothideomycetes genomes: a test case for predicting lifestyles and emergence of pathogens.</title>
        <authorList>
            <person name="Haridas S."/>
            <person name="Albert R."/>
            <person name="Binder M."/>
            <person name="Bloem J."/>
            <person name="Labutti K."/>
            <person name="Salamov A."/>
            <person name="Andreopoulos B."/>
            <person name="Baker S."/>
            <person name="Barry K."/>
            <person name="Bills G."/>
            <person name="Bluhm B."/>
            <person name="Cannon C."/>
            <person name="Castanera R."/>
            <person name="Culley D."/>
            <person name="Daum C."/>
            <person name="Ezra D."/>
            <person name="Gonzalez J."/>
            <person name="Henrissat B."/>
            <person name="Kuo A."/>
            <person name="Liang C."/>
            <person name="Lipzen A."/>
            <person name="Lutzoni F."/>
            <person name="Magnuson J."/>
            <person name="Mondo S."/>
            <person name="Nolan M."/>
            <person name="Ohm R."/>
            <person name="Pangilinan J."/>
            <person name="Park H.-J."/>
            <person name="Ramirez L."/>
            <person name="Alfaro M."/>
            <person name="Sun H."/>
            <person name="Tritt A."/>
            <person name="Yoshinaga Y."/>
            <person name="Zwiers L.-H."/>
            <person name="Turgeon B."/>
            <person name="Goodwin S."/>
            <person name="Spatafora J."/>
            <person name="Crous P."/>
            <person name="Grigoriev I."/>
        </authorList>
    </citation>
    <scope>NUCLEOTIDE SEQUENCE</scope>
    <source>
        <strain evidence="5">Tuck. ex Michener</strain>
    </source>
</reference>
<feature type="region of interest" description="Disordered" evidence="4">
    <location>
        <begin position="569"/>
        <end position="636"/>
    </location>
</feature>
<keyword evidence="6" id="KW-1185">Reference proteome</keyword>
<gene>
    <name evidence="5" type="ORF">EV356DRAFT_284363</name>
</gene>
<feature type="compositionally biased region" description="Basic and acidic residues" evidence="4">
    <location>
        <begin position="571"/>
        <end position="615"/>
    </location>
</feature>
<evidence type="ECO:0000256" key="4">
    <source>
        <dbReference type="SAM" id="MobiDB-lite"/>
    </source>
</evidence>
<feature type="repeat" description="ANK" evidence="3">
    <location>
        <begin position="157"/>
        <end position="189"/>
    </location>
</feature>
<dbReference type="OrthoDB" id="20872at2759"/>
<evidence type="ECO:0000313" key="5">
    <source>
        <dbReference type="EMBL" id="KAF2231774.1"/>
    </source>
</evidence>
<accession>A0A6A6H125</accession>
<evidence type="ECO:0000256" key="2">
    <source>
        <dbReference type="ARBA" id="ARBA00023043"/>
    </source>
</evidence>
<keyword evidence="2 3" id="KW-0040">ANK repeat</keyword>
<dbReference type="AlphaFoldDB" id="A0A6A6H125"/>
<organism evidence="5 6">
    <name type="scientific">Viridothelium virens</name>
    <name type="common">Speckled blister lichen</name>
    <name type="synonym">Trypethelium virens</name>
    <dbReference type="NCBI Taxonomy" id="1048519"/>
    <lineage>
        <taxon>Eukaryota</taxon>
        <taxon>Fungi</taxon>
        <taxon>Dikarya</taxon>
        <taxon>Ascomycota</taxon>
        <taxon>Pezizomycotina</taxon>
        <taxon>Dothideomycetes</taxon>
        <taxon>Dothideomycetes incertae sedis</taxon>
        <taxon>Trypetheliales</taxon>
        <taxon>Trypetheliaceae</taxon>
        <taxon>Viridothelium</taxon>
    </lineage>
</organism>
<protein>
    <submittedName>
        <fullName evidence="5">Ankyrin</fullName>
    </submittedName>
</protein>